<dbReference type="Proteomes" id="UP000226192">
    <property type="component" value="Unassembled WGS sequence"/>
</dbReference>
<dbReference type="InterPro" id="IPR002889">
    <property type="entry name" value="WSC_carb-bd"/>
</dbReference>
<dbReference type="PANTHER" id="PTHR24269:SF16">
    <property type="entry name" value="PROTEIN SLG1"/>
    <property type="match status" value="1"/>
</dbReference>
<dbReference type="PANTHER" id="PTHR24269">
    <property type="entry name" value="KREMEN PROTEIN"/>
    <property type="match status" value="1"/>
</dbReference>
<name>A0A2C5XVA3_9HYPO</name>
<gene>
    <name evidence="8" type="ORF">CDD81_3392</name>
</gene>
<dbReference type="SMART" id="SM00321">
    <property type="entry name" value="WSC"/>
    <property type="match status" value="2"/>
</dbReference>
<evidence type="ECO:0000256" key="1">
    <source>
        <dbReference type="ARBA" id="ARBA00004167"/>
    </source>
</evidence>
<dbReference type="Pfam" id="PF01822">
    <property type="entry name" value="WSC"/>
    <property type="match status" value="2"/>
</dbReference>
<feature type="domain" description="WSC" evidence="7">
    <location>
        <begin position="133"/>
        <end position="224"/>
    </location>
</feature>
<keyword evidence="3" id="KW-0732">Signal</keyword>
<feature type="domain" description="WSC" evidence="7">
    <location>
        <begin position="27"/>
        <end position="118"/>
    </location>
</feature>
<dbReference type="AlphaFoldDB" id="A0A2C5XVA3"/>
<keyword evidence="6" id="KW-0325">Glycoprotein</keyword>
<dbReference type="STRING" id="1399860.A0A2C5XVA3"/>
<evidence type="ECO:0000256" key="6">
    <source>
        <dbReference type="ARBA" id="ARBA00023180"/>
    </source>
</evidence>
<dbReference type="PROSITE" id="PS51212">
    <property type="entry name" value="WSC"/>
    <property type="match status" value="2"/>
</dbReference>
<evidence type="ECO:0000256" key="2">
    <source>
        <dbReference type="ARBA" id="ARBA00022692"/>
    </source>
</evidence>
<keyword evidence="4" id="KW-1133">Transmembrane helix</keyword>
<evidence type="ECO:0000259" key="7">
    <source>
        <dbReference type="PROSITE" id="PS51212"/>
    </source>
</evidence>
<dbReference type="OrthoDB" id="5985073at2759"/>
<evidence type="ECO:0000256" key="3">
    <source>
        <dbReference type="ARBA" id="ARBA00022729"/>
    </source>
</evidence>
<comment type="caution">
    <text evidence="8">The sequence shown here is derived from an EMBL/GenBank/DDBJ whole genome shotgun (WGS) entry which is preliminary data.</text>
</comment>
<dbReference type="InterPro" id="IPR051836">
    <property type="entry name" value="Kremen_rcpt"/>
</dbReference>
<dbReference type="GO" id="GO:0005886">
    <property type="term" value="C:plasma membrane"/>
    <property type="evidence" value="ECO:0007669"/>
    <property type="project" value="TreeGrafter"/>
</dbReference>
<proteinExistence type="predicted"/>
<evidence type="ECO:0000256" key="5">
    <source>
        <dbReference type="ARBA" id="ARBA00023136"/>
    </source>
</evidence>
<sequence>MELYSTTSAPATPTPTATLTHKATVAPYTLVGCWAEAKGTRALEQKATTSGSMSNEACAAFCAGYKYFGTEYGSECYCGSYVGETSAAAPLAECNMPCGGDGYAYCGASNRLELYMNANATGGRPEQPPAAGAFHLVGCQSEGTGTRALADKVTAADDMTNAKCAGLCAGYKFFGTEYGRECYCGNVLDASSKAAPASECRMLCSGSAAEYCGASNRLSVYTKSLLPPPAGPVVKRRARASE</sequence>
<keyword evidence="5" id="KW-0472">Membrane</keyword>
<evidence type="ECO:0000313" key="9">
    <source>
        <dbReference type="Proteomes" id="UP000226192"/>
    </source>
</evidence>
<protein>
    <recommendedName>
        <fullName evidence="7">WSC domain-containing protein</fullName>
    </recommendedName>
</protein>
<evidence type="ECO:0000256" key="4">
    <source>
        <dbReference type="ARBA" id="ARBA00022989"/>
    </source>
</evidence>
<evidence type="ECO:0000313" key="8">
    <source>
        <dbReference type="EMBL" id="PHH59323.1"/>
    </source>
</evidence>
<keyword evidence="2" id="KW-0812">Transmembrane</keyword>
<keyword evidence="9" id="KW-1185">Reference proteome</keyword>
<reference evidence="8 9" key="1">
    <citation type="submission" date="2017-06" db="EMBL/GenBank/DDBJ databases">
        <title>Ant-infecting Ophiocordyceps genomes reveal a high diversity of potential behavioral manipulation genes and a possible major role for enterotoxins.</title>
        <authorList>
            <person name="De Bekker C."/>
            <person name="Evans H.C."/>
            <person name="Brachmann A."/>
            <person name="Hughes D.P."/>
        </authorList>
    </citation>
    <scope>NUCLEOTIDE SEQUENCE [LARGE SCALE GENOMIC DNA]</scope>
    <source>
        <strain evidence="8 9">Map64</strain>
    </source>
</reference>
<accession>A0A2C5XVA3</accession>
<organism evidence="8 9">
    <name type="scientific">Ophiocordyceps australis</name>
    <dbReference type="NCBI Taxonomy" id="1399860"/>
    <lineage>
        <taxon>Eukaryota</taxon>
        <taxon>Fungi</taxon>
        <taxon>Dikarya</taxon>
        <taxon>Ascomycota</taxon>
        <taxon>Pezizomycotina</taxon>
        <taxon>Sordariomycetes</taxon>
        <taxon>Hypocreomycetidae</taxon>
        <taxon>Hypocreales</taxon>
        <taxon>Ophiocordycipitaceae</taxon>
        <taxon>Ophiocordyceps</taxon>
    </lineage>
</organism>
<dbReference type="EMBL" id="NJET01000216">
    <property type="protein sequence ID" value="PHH59323.1"/>
    <property type="molecule type" value="Genomic_DNA"/>
</dbReference>
<comment type="subcellular location">
    <subcellularLocation>
        <location evidence="1">Membrane</location>
        <topology evidence="1">Single-pass membrane protein</topology>
    </subcellularLocation>
</comment>